<evidence type="ECO:0000256" key="3">
    <source>
        <dbReference type="ARBA" id="ARBA00018242"/>
    </source>
</evidence>
<keyword evidence="6" id="KW-0508">mRNA splicing</keyword>
<keyword evidence="4" id="KW-0507">mRNA processing</keyword>
<sequence length="306" mass="34426">MYRSVDPRLETMDFSNLLKKEIDLKRKGTKGGLALKRKRLAEKQAAAATASSPKASNIVESEKSEVQASGSSDQNQIVHLSSLETELPKSSESGSLSGTDIARNDATTQMLDEDKALDLQEKETSNVQVEKTKLELKRISYDAYLAKENAVDIIIESQDILDENVNKLSLQIRKFIKEMLRTWSDNDNLQYPKALLLETKRDLVKLMYKLRSNKLDLDVVISLATIVHYIQTEQVIRANEAYLKLSIGNVAWPIGVRDVGIHARAADAKIAGDDKQKLANIMKSDSTRRWLVAVKRLINFSERLLQ</sequence>
<evidence type="ECO:0000313" key="10">
    <source>
        <dbReference type="EMBL" id="WPK26064.1"/>
    </source>
</evidence>
<gene>
    <name evidence="10" type="ORF">PUMCH_003409</name>
</gene>
<accession>A0AAX4HCB9</accession>
<evidence type="ECO:0000313" key="11">
    <source>
        <dbReference type="Proteomes" id="UP001338582"/>
    </source>
</evidence>
<dbReference type="Proteomes" id="UP001338582">
    <property type="component" value="Chromosome 4"/>
</dbReference>
<evidence type="ECO:0000256" key="1">
    <source>
        <dbReference type="ARBA" id="ARBA00004123"/>
    </source>
</evidence>
<proteinExistence type="inferred from homology"/>
<dbReference type="PANTHER" id="PTHR13007">
    <property type="entry name" value="PRE-MRNA SPLICING FACTOR-RELATED"/>
    <property type="match status" value="1"/>
</dbReference>
<dbReference type="RefSeq" id="XP_062878446.1">
    <property type="nucleotide sequence ID" value="XM_063022376.1"/>
</dbReference>
<name>A0AAX4HCB9_9ASCO</name>
<evidence type="ECO:0000256" key="4">
    <source>
        <dbReference type="ARBA" id="ARBA00022664"/>
    </source>
</evidence>
<dbReference type="GeneID" id="88174473"/>
<comment type="similarity">
    <text evidence="2">Belongs to the PRP18 family.</text>
</comment>
<dbReference type="PANTHER" id="PTHR13007:SF19">
    <property type="entry name" value="PRE-MRNA-SPLICING FACTOR 18"/>
    <property type="match status" value="1"/>
</dbReference>
<dbReference type="SUPFAM" id="SSF47938">
    <property type="entry name" value="Functional domain of the splicing factor Prp18"/>
    <property type="match status" value="1"/>
</dbReference>
<evidence type="ECO:0000256" key="6">
    <source>
        <dbReference type="ARBA" id="ARBA00023187"/>
    </source>
</evidence>
<keyword evidence="5" id="KW-0747">Spliceosome</keyword>
<dbReference type="GO" id="GO:0071021">
    <property type="term" value="C:U2-type post-spliceosomal complex"/>
    <property type="evidence" value="ECO:0007669"/>
    <property type="project" value="TreeGrafter"/>
</dbReference>
<organism evidence="10 11">
    <name type="scientific">Australozyma saopauloensis</name>
    <dbReference type="NCBI Taxonomy" id="291208"/>
    <lineage>
        <taxon>Eukaryota</taxon>
        <taxon>Fungi</taxon>
        <taxon>Dikarya</taxon>
        <taxon>Ascomycota</taxon>
        <taxon>Saccharomycotina</taxon>
        <taxon>Pichiomycetes</taxon>
        <taxon>Metschnikowiaceae</taxon>
        <taxon>Australozyma</taxon>
    </lineage>
</organism>
<dbReference type="InterPro" id="IPR004098">
    <property type="entry name" value="Prp18"/>
</dbReference>
<dbReference type="KEGG" id="asau:88174473"/>
<dbReference type="AlphaFoldDB" id="A0AAX4HCB9"/>
<feature type="compositionally biased region" description="Low complexity" evidence="8">
    <location>
        <begin position="43"/>
        <end position="56"/>
    </location>
</feature>
<comment type="subcellular location">
    <subcellularLocation>
        <location evidence="1">Nucleus</location>
    </subcellularLocation>
</comment>
<evidence type="ECO:0000256" key="7">
    <source>
        <dbReference type="ARBA" id="ARBA00023242"/>
    </source>
</evidence>
<dbReference type="GO" id="GO:0046540">
    <property type="term" value="C:U4/U6 x U5 tri-snRNP complex"/>
    <property type="evidence" value="ECO:0007669"/>
    <property type="project" value="TreeGrafter"/>
</dbReference>
<evidence type="ECO:0000256" key="2">
    <source>
        <dbReference type="ARBA" id="ARBA00008137"/>
    </source>
</evidence>
<dbReference type="Pfam" id="PF02840">
    <property type="entry name" value="Prp18"/>
    <property type="match status" value="1"/>
</dbReference>
<feature type="region of interest" description="Disordered" evidence="8">
    <location>
        <begin position="41"/>
        <end position="75"/>
    </location>
</feature>
<dbReference type="GO" id="GO:0000350">
    <property type="term" value="P:generation of catalytic spliceosome for second transesterification step"/>
    <property type="evidence" value="ECO:0007669"/>
    <property type="project" value="TreeGrafter"/>
</dbReference>
<keyword evidence="7" id="KW-0539">Nucleus</keyword>
<dbReference type="EMBL" id="CP138897">
    <property type="protein sequence ID" value="WPK26064.1"/>
    <property type="molecule type" value="Genomic_DNA"/>
</dbReference>
<reference evidence="10 11" key="1">
    <citation type="submission" date="2023-10" db="EMBL/GenBank/DDBJ databases">
        <title>Draft Genome Sequence of Candida saopaulonensis from a very Premature Infant with Sepsis.</title>
        <authorList>
            <person name="Ning Y."/>
            <person name="Dai R."/>
            <person name="Xiao M."/>
            <person name="Xu Y."/>
            <person name="Yan Q."/>
            <person name="Zhang L."/>
        </authorList>
    </citation>
    <scope>NUCLEOTIDE SEQUENCE [LARGE SCALE GENOMIC DNA]</scope>
    <source>
        <strain evidence="10 11">19XY460</strain>
    </source>
</reference>
<keyword evidence="11" id="KW-1185">Reference proteome</keyword>
<feature type="domain" description="Prp18" evidence="9">
    <location>
        <begin position="181"/>
        <end position="303"/>
    </location>
</feature>
<dbReference type="InterPro" id="IPR039979">
    <property type="entry name" value="PRPF18"/>
</dbReference>
<dbReference type="Gene3D" id="1.20.940.10">
    <property type="entry name" value="Functional domain of the splicing factor Prp18"/>
    <property type="match status" value="1"/>
</dbReference>
<protein>
    <recommendedName>
        <fullName evidence="3">Pre-mRNA-splicing factor 18</fullName>
    </recommendedName>
</protein>
<dbReference type="GO" id="GO:0005682">
    <property type="term" value="C:U5 snRNP"/>
    <property type="evidence" value="ECO:0007669"/>
    <property type="project" value="TreeGrafter"/>
</dbReference>
<feature type="compositionally biased region" description="Polar residues" evidence="8">
    <location>
        <begin position="66"/>
        <end position="75"/>
    </location>
</feature>
<evidence type="ECO:0000259" key="9">
    <source>
        <dbReference type="Pfam" id="PF02840"/>
    </source>
</evidence>
<evidence type="ECO:0000256" key="5">
    <source>
        <dbReference type="ARBA" id="ARBA00022728"/>
    </source>
</evidence>
<evidence type="ECO:0000256" key="8">
    <source>
        <dbReference type="SAM" id="MobiDB-lite"/>
    </source>
</evidence>